<dbReference type="Proteomes" id="UP000031675">
    <property type="component" value="Unassembled WGS sequence"/>
</dbReference>
<evidence type="ECO:0000313" key="1">
    <source>
        <dbReference type="EMBL" id="KII00581.1"/>
    </source>
</evidence>
<dbReference type="EMBL" id="JROO01000001">
    <property type="protein sequence ID" value="KII00581.1"/>
    <property type="molecule type" value="Genomic_DNA"/>
</dbReference>
<name>A0A0C2JNS8_9ACTN</name>
<accession>A0A0C2JNS8</accession>
<sequence length="103" mass="11559">MRPGYFAEGPLARLTREFGLFGPLGDSTEPWMTAELDQHAAAVRDSIVADGGRLTRLGLSRYLDGFMDGCRERGWHSSCDGYDWETLRVLAVLRLAKEHGFVR</sequence>
<organism evidence="1 2">
    <name type="scientific">Streptomonospora alba</name>
    <dbReference type="NCBI Taxonomy" id="183763"/>
    <lineage>
        <taxon>Bacteria</taxon>
        <taxon>Bacillati</taxon>
        <taxon>Actinomycetota</taxon>
        <taxon>Actinomycetes</taxon>
        <taxon>Streptosporangiales</taxon>
        <taxon>Nocardiopsidaceae</taxon>
        <taxon>Streptomonospora</taxon>
    </lineage>
</organism>
<dbReference type="STRING" id="183763.LP52_00215"/>
<comment type="caution">
    <text evidence="1">The sequence shown here is derived from an EMBL/GenBank/DDBJ whole genome shotgun (WGS) entry which is preliminary data.</text>
</comment>
<proteinExistence type="predicted"/>
<dbReference type="OrthoDB" id="3853819at2"/>
<gene>
    <name evidence="1" type="ORF">LP52_00215</name>
</gene>
<dbReference type="RefSeq" id="WP_040269655.1">
    <property type="nucleotide sequence ID" value="NZ_JROO01000001.1"/>
</dbReference>
<keyword evidence="2" id="KW-1185">Reference proteome</keyword>
<evidence type="ECO:0000313" key="2">
    <source>
        <dbReference type="Proteomes" id="UP000031675"/>
    </source>
</evidence>
<reference evidence="2" key="1">
    <citation type="journal article" date="2015" name="Chem. Biol.">
        <title>Structure, bioactivity, and resistance mechanism of streptomonomicin, an unusual lasso Peptide from an understudied halophilic actinomycete.</title>
        <authorList>
            <person name="Metelev M."/>
            <person name="Tietz J.I."/>
            <person name="Melby J.O."/>
            <person name="Blair P.M."/>
            <person name="Zhu L."/>
            <person name="Livnat I."/>
            <person name="Severinov K."/>
            <person name="Mitchell D.A."/>
        </authorList>
    </citation>
    <scope>NUCLEOTIDE SEQUENCE [LARGE SCALE GENOMIC DNA]</scope>
    <source>
        <strain evidence="2">YIM 90003</strain>
    </source>
</reference>
<dbReference type="Pfam" id="PF19939">
    <property type="entry name" value="DUF6401"/>
    <property type="match status" value="1"/>
</dbReference>
<dbReference type="InterPro" id="IPR045647">
    <property type="entry name" value="DUF6401"/>
</dbReference>
<dbReference type="AlphaFoldDB" id="A0A0C2JNS8"/>
<protein>
    <submittedName>
        <fullName evidence="1">Uncharacterized protein</fullName>
    </submittedName>
</protein>